<evidence type="ECO:0000313" key="9">
    <source>
        <dbReference type="EMBL" id="ARD20369.1"/>
    </source>
</evidence>
<dbReference type="RefSeq" id="WP_080914498.1">
    <property type="nucleotide sequence ID" value="NZ_CP020472.1"/>
</dbReference>
<comment type="pathway">
    <text evidence="7">Porphyrin-containing compound metabolism; protoporphyrin-IX biosynthesis; protoporphyrin-IX from protoporphyrinogen-IX: step 1/1.</text>
</comment>
<dbReference type="InterPro" id="IPR026816">
    <property type="entry name" value="Flavodoxin_dom"/>
</dbReference>
<reference evidence="9 10" key="1">
    <citation type="submission" date="2017-03" db="EMBL/GenBank/DDBJ databases">
        <title>Genome sequencing of Shewanella japonica KCTC 22435.</title>
        <authorList>
            <person name="Kim K.M."/>
        </authorList>
    </citation>
    <scope>NUCLEOTIDE SEQUENCE [LARGE SCALE GENOMIC DNA]</scope>
    <source>
        <strain evidence="9 10">KCTC 22435</strain>
    </source>
</reference>
<keyword evidence="3 7" id="KW-0547">Nucleotide-binding</keyword>
<sequence length="180" mass="20519">MSNYLIIYSTVDGQTRAICEAIKAVVVNAGEQVELVSLAQANALSQAGRLADFDKILIGASIRYGKHRPQLFEFITQYQIELERAKSGFFTVNVVARKPEKNTPDTNPYMQKFLTLTKWQPKLLGVFAGKIDYPKYRTIDRVMIRFIMWMTKGPTDTSGTYEFTDWNKVDEFAKGFLALK</sequence>
<dbReference type="InterPro" id="IPR044264">
    <property type="entry name" value="HemG"/>
</dbReference>
<comment type="similarity">
    <text evidence="7">Belongs to the HemG family.</text>
</comment>
<organism evidence="9 10">
    <name type="scientific">Shewanella japonica</name>
    <dbReference type="NCBI Taxonomy" id="93973"/>
    <lineage>
        <taxon>Bacteria</taxon>
        <taxon>Pseudomonadati</taxon>
        <taxon>Pseudomonadota</taxon>
        <taxon>Gammaproteobacteria</taxon>
        <taxon>Alteromonadales</taxon>
        <taxon>Shewanellaceae</taxon>
        <taxon>Shewanella</taxon>
    </lineage>
</organism>
<evidence type="ECO:0000256" key="3">
    <source>
        <dbReference type="ARBA" id="ARBA00022741"/>
    </source>
</evidence>
<dbReference type="NCBIfam" id="NF008316">
    <property type="entry name" value="PRK11104.1"/>
    <property type="match status" value="1"/>
</dbReference>
<comment type="cofactor">
    <cofactor evidence="7">
        <name>FMN</name>
        <dbReference type="ChEBI" id="CHEBI:58210"/>
    </cofactor>
    <text evidence="7">Binds 1 FMN non-covalently per subunit.</text>
</comment>
<comment type="catalytic activity">
    <reaction evidence="7">
        <text>protoporphyrinogen IX + 3 a menaquinone = protoporphyrin IX + 3 a menaquinol</text>
        <dbReference type="Rhea" id="RHEA:27409"/>
        <dbReference type="Rhea" id="RHEA-COMP:9537"/>
        <dbReference type="Rhea" id="RHEA-COMP:9539"/>
        <dbReference type="ChEBI" id="CHEBI:16374"/>
        <dbReference type="ChEBI" id="CHEBI:18151"/>
        <dbReference type="ChEBI" id="CHEBI:57306"/>
        <dbReference type="ChEBI" id="CHEBI:57307"/>
        <dbReference type="EC" id="1.3.5.3"/>
    </reaction>
</comment>
<keyword evidence="4 7" id="KW-0560">Oxidoreductase</keyword>
<evidence type="ECO:0000256" key="4">
    <source>
        <dbReference type="ARBA" id="ARBA00023002"/>
    </source>
</evidence>
<keyword evidence="6 7" id="KW-0627">Porphyrin biosynthesis</keyword>
<evidence type="ECO:0000313" key="10">
    <source>
        <dbReference type="Proteomes" id="UP000191820"/>
    </source>
</evidence>
<dbReference type="HAMAP" id="MF_00853">
    <property type="entry name" value="HemG"/>
    <property type="match status" value="1"/>
</dbReference>
<proteinExistence type="inferred from homology"/>
<keyword evidence="2 7" id="KW-0288">FMN</keyword>
<evidence type="ECO:0000256" key="7">
    <source>
        <dbReference type="HAMAP-Rule" id="MF_00853"/>
    </source>
</evidence>
<dbReference type="EC" id="1.3.5.3" evidence="7"/>
<evidence type="ECO:0000256" key="2">
    <source>
        <dbReference type="ARBA" id="ARBA00022643"/>
    </source>
</evidence>
<dbReference type="EMBL" id="CP020472">
    <property type="protein sequence ID" value="ARD20369.1"/>
    <property type="molecule type" value="Genomic_DNA"/>
</dbReference>
<gene>
    <name evidence="7" type="primary">hemG</name>
    <name evidence="9" type="ORF">SJ2017_0018</name>
</gene>
<evidence type="ECO:0000259" key="8">
    <source>
        <dbReference type="Pfam" id="PF12724"/>
    </source>
</evidence>
<dbReference type="PANTHER" id="PTHR38030:SF2">
    <property type="entry name" value="PROTOPORPHYRINOGEN IX DEHYDROGENASE [QUINONE]"/>
    <property type="match status" value="1"/>
</dbReference>
<dbReference type="PANTHER" id="PTHR38030">
    <property type="entry name" value="PROTOPORPHYRINOGEN IX DEHYDROGENASE [MENAQUINONE]"/>
    <property type="match status" value="1"/>
</dbReference>
<dbReference type="SUPFAM" id="SSF52218">
    <property type="entry name" value="Flavoproteins"/>
    <property type="match status" value="1"/>
</dbReference>
<comment type="catalytic activity">
    <reaction evidence="7">
        <text>protoporphyrinogen IX + 3 a ubiquinone = protoporphyrin IX + 3 a ubiquinol</text>
        <dbReference type="Rhea" id="RHEA:63936"/>
        <dbReference type="Rhea" id="RHEA-COMP:9565"/>
        <dbReference type="Rhea" id="RHEA-COMP:9566"/>
        <dbReference type="ChEBI" id="CHEBI:16389"/>
        <dbReference type="ChEBI" id="CHEBI:17976"/>
        <dbReference type="ChEBI" id="CHEBI:57306"/>
        <dbReference type="ChEBI" id="CHEBI:57307"/>
    </reaction>
</comment>
<dbReference type="Gene3D" id="3.40.50.360">
    <property type="match status" value="1"/>
</dbReference>
<keyword evidence="7" id="KW-1003">Cell membrane</keyword>
<accession>A0ABM6JF30</accession>
<keyword evidence="5" id="KW-0472">Membrane</keyword>
<comment type="function">
    <text evidence="7">Catalyzes the 6-electron oxidation of protoporphyrinogen IX to form protoporphyrin IX; under anaerobic conditions uses menaquinone as an electron acceptor, under aerobic conditions uses ubiquinone as an electron acceptor.</text>
</comment>
<comment type="catalytic activity">
    <reaction evidence="7">
        <text>protoporphyrinogen IX + 3 a quinone = protoporphyrin IX + 3 a quinol</text>
        <dbReference type="Rhea" id="RHEA:65032"/>
        <dbReference type="ChEBI" id="CHEBI:24646"/>
        <dbReference type="ChEBI" id="CHEBI:57306"/>
        <dbReference type="ChEBI" id="CHEBI:57307"/>
        <dbReference type="ChEBI" id="CHEBI:132124"/>
        <dbReference type="EC" id="1.3.5.3"/>
    </reaction>
</comment>
<feature type="domain" description="Flavodoxin" evidence="8">
    <location>
        <begin position="5"/>
        <end position="158"/>
    </location>
</feature>
<evidence type="ECO:0000256" key="1">
    <source>
        <dbReference type="ARBA" id="ARBA00022630"/>
    </source>
</evidence>
<protein>
    <recommendedName>
        <fullName evidence="7">Protoporphyrinogen IX dehydrogenase [quinone]</fullName>
        <ecNumber evidence="7">1.3.5.3</ecNumber>
    </recommendedName>
    <alternativeName>
        <fullName evidence="7">Protoporphyrinogen IX dehydrogenase [menaquinone]</fullName>
    </alternativeName>
    <alternativeName>
        <fullName evidence="7">Protoporphyrinogen IX dehydrogenase [ubiquinone]</fullName>
    </alternativeName>
    <alternativeName>
        <fullName evidence="7">Protoporphyrinogen oxidase</fullName>
        <shortName evidence="7">PPO</shortName>
    </alternativeName>
</protein>
<dbReference type="Proteomes" id="UP000191820">
    <property type="component" value="Chromosome"/>
</dbReference>
<dbReference type="InterPro" id="IPR029039">
    <property type="entry name" value="Flavoprotein-like_sf"/>
</dbReference>
<evidence type="ECO:0000256" key="5">
    <source>
        <dbReference type="ARBA" id="ARBA00023136"/>
    </source>
</evidence>
<keyword evidence="1 7" id="KW-0285">Flavoprotein</keyword>
<name>A0ABM6JF30_9GAMM</name>
<comment type="subcellular location">
    <subcellularLocation>
        <location evidence="7">Cell membrane</location>
        <topology evidence="7">Peripheral membrane protein</topology>
    </subcellularLocation>
</comment>
<evidence type="ECO:0000256" key="6">
    <source>
        <dbReference type="ARBA" id="ARBA00023244"/>
    </source>
</evidence>
<dbReference type="InterPro" id="IPR052200">
    <property type="entry name" value="Protoporphyrinogen_IX_DH"/>
</dbReference>
<keyword evidence="10" id="KW-1185">Reference proteome</keyword>
<dbReference type="Pfam" id="PF12724">
    <property type="entry name" value="Flavodoxin_5"/>
    <property type="match status" value="1"/>
</dbReference>